<dbReference type="SUPFAM" id="SSF49329">
    <property type="entry name" value="Cu,Zn superoxide dismutase-like"/>
    <property type="match status" value="1"/>
</dbReference>
<comment type="similarity">
    <text evidence="3">Belongs to the Cu-Zn superoxide dismutase family.</text>
</comment>
<dbReference type="GO" id="GO:0046872">
    <property type="term" value="F:metal ion binding"/>
    <property type="evidence" value="ECO:0007669"/>
    <property type="project" value="InterPro"/>
</dbReference>
<evidence type="ECO:0000256" key="5">
    <source>
        <dbReference type="ARBA" id="ARBA00022525"/>
    </source>
</evidence>
<dbReference type="InterPro" id="IPR036423">
    <property type="entry name" value="SOD-like_Cu/Zn_dom_sf"/>
</dbReference>
<evidence type="ECO:0000256" key="8">
    <source>
        <dbReference type="SAM" id="MobiDB-lite"/>
    </source>
</evidence>
<comment type="caution">
    <text evidence="9">The sequence shown here is derived from an EMBL/GenBank/DDBJ whole genome shotgun (WGS) entry which is preliminary data.</text>
</comment>
<reference evidence="9 10" key="1">
    <citation type="submission" date="2015-06" db="EMBL/GenBank/DDBJ databases">
        <title>Survival trade-offs in plant roots during colonization by closely related pathogenic and mutualistic fungi.</title>
        <authorList>
            <person name="Hacquard S."/>
            <person name="Kracher B."/>
            <person name="Hiruma K."/>
            <person name="Weinman A."/>
            <person name="Muench P."/>
            <person name="Garrido Oter R."/>
            <person name="Ver Loren van Themaat E."/>
            <person name="Dallerey J.-F."/>
            <person name="Damm U."/>
            <person name="Henrissat B."/>
            <person name="Lespinet O."/>
            <person name="Thon M."/>
            <person name="Kemen E."/>
            <person name="McHardy A.C."/>
            <person name="Schulze-Lefert P."/>
            <person name="O'Connell R.J."/>
        </authorList>
    </citation>
    <scope>NUCLEOTIDE SEQUENCE [LARGE SCALE GENOMIC DNA]</scope>
    <source>
        <strain evidence="9 10">MAFF 238704</strain>
    </source>
</reference>
<organism evidence="9 10">
    <name type="scientific">Colletotrichum incanum</name>
    <name type="common">Soybean anthracnose fungus</name>
    <dbReference type="NCBI Taxonomy" id="1573173"/>
    <lineage>
        <taxon>Eukaryota</taxon>
        <taxon>Fungi</taxon>
        <taxon>Dikarya</taxon>
        <taxon>Ascomycota</taxon>
        <taxon>Pezizomycotina</taxon>
        <taxon>Sordariomycetes</taxon>
        <taxon>Hypocreomycetidae</taxon>
        <taxon>Glomerellales</taxon>
        <taxon>Glomerellaceae</taxon>
        <taxon>Colletotrichum</taxon>
        <taxon>Colletotrichum spaethianum species complex</taxon>
    </lineage>
</organism>
<comment type="subcellular location">
    <subcellularLocation>
        <location evidence="1">Cell envelope</location>
    </subcellularLocation>
    <subcellularLocation>
        <location evidence="2">Secreted</location>
    </subcellularLocation>
</comment>
<dbReference type="EC" id="1.15.1.1" evidence="4"/>
<name>A0A161WN01_COLIC</name>
<evidence type="ECO:0000256" key="7">
    <source>
        <dbReference type="ARBA" id="ARBA00049204"/>
    </source>
</evidence>
<dbReference type="EMBL" id="LFIW01000182">
    <property type="protein sequence ID" value="KZL87838.1"/>
    <property type="molecule type" value="Genomic_DNA"/>
</dbReference>
<comment type="catalytic activity">
    <reaction evidence="7">
        <text>2 superoxide + 2 H(+) = H2O2 + O2</text>
        <dbReference type="Rhea" id="RHEA:20696"/>
        <dbReference type="ChEBI" id="CHEBI:15378"/>
        <dbReference type="ChEBI" id="CHEBI:15379"/>
        <dbReference type="ChEBI" id="CHEBI:16240"/>
        <dbReference type="ChEBI" id="CHEBI:18421"/>
        <dbReference type="EC" id="1.15.1.1"/>
    </reaction>
</comment>
<evidence type="ECO:0000256" key="4">
    <source>
        <dbReference type="ARBA" id="ARBA00012682"/>
    </source>
</evidence>
<dbReference type="FunFam" id="2.60.40.200:FF:000007">
    <property type="entry name" value="Cell surface Cu-only superoxide dismutase 5"/>
    <property type="match status" value="1"/>
</dbReference>
<dbReference type="Gene3D" id="2.60.40.200">
    <property type="entry name" value="Superoxide dismutase, copper/zinc binding domain"/>
    <property type="match status" value="1"/>
</dbReference>
<evidence type="ECO:0000256" key="3">
    <source>
        <dbReference type="ARBA" id="ARBA00010457"/>
    </source>
</evidence>
<proteinExistence type="inferred from homology"/>
<evidence type="ECO:0000256" key="1">
    <source>
        <dbReference type="ARBA" id="ARBA00004196"/>
    </source>
</evidence>
<dbReference type="STRING" id="1573173.A0A161WN01"/>
<dbReference type="GO" id="GO:0005576">
    <property type="term" value="C:extracellular region"/>
    <property type="evidence" value="ECO:0007669"/>
    <property type="project" value="UniProtKB-SubCell"/>
</dbReference>
<keyword evidence="10" id="KW-1185">Reference proteome</keyword>
<dbReference type="GO" id="GO:0004784">
    <property type="term" value="F:superoxide dismutase activity"/>
    <property type="evidence" value="ECO:0007669"/>
    <property type="project" value="UniProtKB-EC"/>
</dbReference>
<evidence type="ECO:0000313" key="9">
    <source>
        <dbReference type="EMBL" id="KZL87838.1"/>
    </source>
</evidence>
<dbReference type="AlphaFoldDB" id="A0A161WN01"/>
<keyword evidence="5" id="KW-0964">Secreted</keyword>
<evidence type="ECO:0000313" key="10">
    <source>
        <dbReference type="Proteomes" id="UP000076584"/>
    </source>
</evidence>
<evidence type="ECO:0000256" key="6">
    <source>
        <dbReference type="ARBA" id="ARBA00022862"/>
    </source>
</evidence>
<sequence length="303" mass="31785">LVWHLVWASQRPLLFKNLSTPPIFTPILASQARPGSTACYIPYTQPVSQHPRVSQHHKMKASSIVSVIAAAAVGRVAAQTTGELGDATIVSNPPGIVYEAVLPEKPFFKAGSLDGNVRGSIVAVTAPDGKGVEFKVRFSNLPKEGGPFTYHLHVDPVPKDGNCTKTLAHLDPFIRGEATPCNASKPETCQVGDLSGKHGAVTADYEKTYVDPYLSIAEGPGSFFGNRSFVFHFANKTRISCANFKLITKPGGHENSTSTSISGTGGVPTATSPPAVPFPGAASTSGASISLMLVGFAAVIFAL</sequence>
<evidence type="ECO:0000256" key="2">
    <source>
        <dbReference type="ARBA" id="ARBA00004613"/>
    </source>
</evidence>
<accession>A0A161WN01</accession>
<protein>
    <recommendedName>
        <fullName evidence="4">superoxide dismutase</fullName>
        <ecNumber evidence="4">1.15.1.1</ecNumber>
    </recommendedName>
</protein>
<gene>
    <name evidence="9" type="ORF">CI238_05521</name>
</gene>
<feature type="non-terminal residue" evidence="9">
    <location>
        <position position="1"/>
    </location>
</feature>
<feature type="region of interest" description="Disordered" evidence="8">
    <location>
        <begin position="252"/>
        <end position="272"/>
    </location>
</feature>
<dbReference type="Proteomes" id="UP000076584">
    <property type="component" value="Unassembled WGS sequence"/>
</dbReference>
<keyword evidence="6" id="KW-0049">Antioxidant</keyword>